<evidence type="ECO:0000313" key="10">
    <source>
        <dbReference type="EMBL" id="CAF9911466.1"/>
    </source>
</evidence>
<evidence type="ECO:0000256" key="4">
    <source>
        <dbReference type="ARBA" id="ARBA00022692"/>
    </source>
</evidence>
<dbReference type="EMBL" id="CAJPDR010000048">
    <property type="protein sequence ID" value="CAF9911466.1"/>
    <property type="molecule type" value="Genomic_DNA"/>
</dbReference>
<dbReference type="InterPro" id="IPR036259">
    <property type="entry name" value="MFS_trans_sf"/>
</dbReference>
<feature type="transmembrane region" description="Helical" evidence="8">
    <location>
        <begin position="320"/>
        <end position="340"/>
    </location>
</feature>
<comment type="subcellular location">
    <subcellularLocation>
        <location evidence="1">Endomembrane system</location>
        <topology evidence="1">Multi-pass membrane protein</topology>
    </subcellularLocation>
    <subcellularLocation>
        <location evidence="8">Vacuole membrane</location>
        <topology evidence="8">Multi-pass membrane protein</topology>
    </subcellularLocation>
</comment>
<feature type="transmembrane region" description="Helical" evidence="8">
    <location>
        <begin position="290"/>
        <end position="308"/>
    </location>
</feature>
<evidence type="ECO:0000256" key="5">
    <source>
        <dbReference type="ARBA" id="ARBA00022970"/>
    </source>
</evidence>
<keyword evidence="7 8" id="KW-0472">Membrane</keyword>
<dbReference type="GO" id="GO:0012505">
    <property type="term" value="C:endomembrane system"/>
    <property type="evidence" value="ECO:0007669"/>
    <property type="project" value="UniProtKB-SubCell"/>
</dbReference>
<dbReference type="PRINTS" id="PR01315">
    <property type="entry name" value="BATTENIN"/>
</dbReference>
<sequence>MLPLPAFWLFGLINNVLYVIILSAALDLVGPSVPKGVVLLCDVIPSFLMKLCAPYFIYVIPYPVRVILFSAFSAVGMLLIALTPPYVDGGTITTKMAGVVLASMSSGGGELSFISLTHFYGPFSLASWGSGTGGAGLIGAGAYALATTTVGLSSKNTIFASAFLPVIMLVSFFIILPRKPMTRQAATTLSRAEALPVTEDEVDEGSDTREALEEEGLLSQSSSFSGSKPYKMSKSQSWGAVFLQNLRRSRSLFFPYMLPLLLVYIAEYTINQGVAPTLLFPLKDSPFKHYRAFYPTYNAIYQSGVFISRSSTPFLRIHNLYLPSLLQCVNLAILILQAFFGFIPTVWIVFAIVFWEGLLGGAVYVNTFAEISDRVAKDEREFSLGAVTVSDSGGVCIAGFIGMALEVGLCSWQISHGKDWCRQL</sequence>
<organism evidence="10 11">
    <name type="scientific">Alectoria fallacina</name>
    <dbReference type="NCBI Taxonomy" id="1903189"/>
    <lineage>
        <taxon>Eukaryota</taxon>
        <taxon>Fungi</taxon>
        <taxon>Dikarya</taxon>
        <taxon>Ascomycota</taxon>
        <taxon>Pezizomycotina</taxon>
        <taxon>Lecanoromycetes</taxon>
        <taxon>OSLEUM clade</taxon>
        <taxon>Lecanoromycetidae</taxon>
        <taxon>Lecanorales</taxon>
        <taxon>Lecanorineae</taxon>
        <taxon>Parmeliaceae</taxon>
        <taxon>Alectoria</taxon>
    </lineage>
</organism>
<feature type="transmembrane region" description="Helical" evidence="8">
    <location>
        <begin position="37"/>
        <end position="60"/>
    </location>
</feature>
<feature type="transmembrane region" description="Helical" evidence="8">
    <location>
        <begin position="6"/>
        <end position="25"/>
    </location>
</feature>
<dbReference type="AlphaFoldDB" id="A0A8H3EZ49"/>
<feature type="transmembrane region" description="Helical" evidence="8">
    <location>
        <begin position="252"/>
        <end position="270"/>
    </location>
</feature>
<feature type="compositionally biased region" description="Low complexity" evidence="9">
    <location>
        <begin position="217"/>
        <end position="227"/>
    </location>
</feature>
<keyword evidence="6 8" id="KW-1133">Transmembrane helix</keyword>
<dbReference type="GO" id="GO:0005774">
    <property type="term" value="C:vacuolar membrane"/>
    <property type="evidence" value="ECO:0007669"/>
    <property type="project" value="UniProtKB-SubCell"/>
</dbReference>
<evidence type="ECO:0000256" key="1">
    <source>
        <dbReference type="ARBA" id="ARBA00004127"/>
    </source>
</evidence>
<keyword evidence="5" id="KW-0029">Amino-acid transport</keyword>
<dbReference type="SUPFAM" id="SSF103473">
    <property type="entry name" value="MFS general substrate transporter"/>
    <property type="match status" value="1"/>
</dbReference>
<proteinExistence type="inferred from homology"/>
<evidence type="ECO:0000256" key="2">
    <source>
        <dbReference type="ARBA" id="ARBA00007467"/>
    </source>
</evidence>
<dbReference type="PIRSF" id="PIRSF015974">
    <property type="entry name" value="CLN3_BTN1"/>
    <property type="match status" value="1"/>
</dbReference>
<evidence type="ECO:0000256" key="9">
    <source>
        <dbReference type="SAM" id="MobiDB-lite"/>
    </source>
</evidence>
<dbReference type="Proteomes" id="UP000664203">
    <property type="component" value="Unassembled WGS sequence"/>
</dbReference>
<accession>A0A8H3EZ49</accession>
<dbReference type="InterPro" id="IPR018460">
    <property type="entry name" value="Battenin_disease_Cln3_subgr"/>
</dbReference>
<dbReference type="InterPro" id="IPR003492">
    <property type="entry name" value="Battenin_disease_Cln3"/>
</dbReference>
<feature type="transmembrane region" description="Helical" evidence="8">
    <location>
        <begin position="99"/>
        <end position="120"/>
    </location>
</feature>
<feature type="transmembrane region" description="Helical" evidence="8">
    <location>
        <begin position="158"/>
        <end position="176"/>
    </location>
</feature>
<evidence type="ECO:0000256" key="3">
    <source>
        <dbReference type="ARBA" id="ARBA00022448"/>
    </source>
</evidence>
<comment type="caution">
    <text evidence="10">The sequence shown here is derived from an EMBL/GenBank/DDBJ whole genome shotgun (WGS) entry which is preliminary data.</text>
</comment>
<keyword evidence="11" id="KW-1185">Reference proteome</keyword>
<protein>
    <recommendedName>
        <fullName evidence="8">Protein BTN</fullName>
    </recommendedName>
</protein>
<dbReference type="OrthoDB" id="5965864at2759"/>
<dbReference type="GO" id="GO:0006865">
    <property type="term" value="P:amino acid transport"/>
    <property type="evidence" value="ECO:0007669"/>
    <property type="project" value="UniProtKB-KW"/>
</dbReference>
<reference evidence="10" key="1">
    <citation type="submission" date="2021-03" db="EMBL/GenBank/DDBJ databases">
        <authorList>
            <person name="Tagirdzhanova G."/>
        </authorList>
    </citation>
    <scope>NUCLEOTIDE SEQUENCE</scope>
</reference>
<feature type="region of interest" description="Disordered" evidence="9">
    <location>
        <begin position="196"/>
        <end position="228"/>
    </location>
</feature>
<dbReference type="PANTHER" id="PTHR10981:SF0">
    <property type="entry name" value="BATTENIN"/>
    <property type="match status" value="1"/>
</dbReference>
<evidence type="ECO:0000256" key="7">
    <source>
        <dbReference type="ARBA" id="ARBA00023136"/>
    </source>
</evidence>
<name>A0A8H3EZ49_9LECA</name>
<keyword evidence="8" id="KW-0926">Vacuole</keyword>
<evidence type="ECO:0000256" key="6">
    <source>
        <dbReference type="ARBA" id="ARBA00022989"/>
    </source>
</evidence>
<gene>
    <name evidence="10" type="primary">BTN1</name>
    <name evidence="10" type="ORF">ALECFALPRED_007330</name>
</gene>
<feature type="transmembrane region" description="Helical" evidence="8">
    <location>
        <begin position="66"/>
        <end position="87"/>
    </location>
</feature>
<dbReference type="GO" id="GO:0051453">
    <property type="term" value="P:regulation of intracellular pH"/>
    <property type="evidence" value="ECO:0007669"/>
    <property type="project" value="TreeGrafter"/>
</dbReference>
<comment type="similarity">
    <text evidence="2 8">Belongs to the battenin family.</text>
</comment>
<keyword evidence="3" id="KW-0813">Transport</keyword>
<keyword evidence="4 8" id="KW-0812">Transmembrane</keyword>
<dbReference type="Pfam" id="PF02487">
    <property type="entry name" value="CLN3"/>
    <property type="match status" value="1"/>
</dbReference>
<evidence type="ECO:0000313" key="11">
    <source>
        <dbReference type="Proteomes" id="UP000664203"/>
    </source>
</evidence>
<dbReference type="PANTHER" id="PTHR10981">
    <property type="entry name" value="BATTENIN"/>
    <property type="match status" value="1"/>
</dbReference>
<dbReference type="Gene3D" id="1.20.1250.20">
    <property type="entry name" value="MFS general substrate transporter like domains"/>
    <property type="match status" value="1"/>
</dbReference>
<evidence type="ECO:0000256" key="8">
    <source>
        <dbReference type="RuleBase" id="RU361113"/>
    </source>
</evidence>
<feature type="transmembrane region" description="Helical" evidence="8">
    <location>
        <begin position="346"/>
        <end position="365"/>
    </location>
</feature>